<dbReference type="GO" id="GO:0005886">
    <property type="term" value="C:plasma membrane"/>
    <property type="evidence" value="ECO:0007669"/>
    <property type="project" value="TreeGrafter"/>
</dbReference>
<feature type="domain" description="Alpha-carbonic anhydrase" evidence="6">
    <location>
        <begin position="283"/>
        <end position="555"/>
    </location>
</feature>
<feature type="signal peptide" evidence="4">
    <location>
        <begin position="1"/>
        <end position="21"/>
    </location>
</feature>
<dbReference type="PANTHER" id="PTHR18952:SF200">
    <property type="entry name" value="CARBONIC ANHYDRASE"/>
    <property type="match status" value="1"/>
</dbReference>
<feature type="region of interest" description="Disordered" evidence="5">
    <location>
        <begin position="438"/>
        <end position="457"/>
    </location>
</feature>
<dbReference type="GO" id="GO:0008270">
    <property type="term" value="F:zinc ion binding"/>
    <property type="evidence" value="ECO:0007669"/>
    <property type="project" value="UniProtKB-UniRule"/>
</dbReference>
<dbReference type="SUPFAM" id="SSF51069">
    <property type="entry name" value="Carbonic anhydrase"/>
    <property type="match status" value="2"/>
</dbReference>
<gene>
    <name evidence="7" type="primary">LOC115410719</name>
</gene>
<keyword evidence="4" id="KW-0732">Signal</keyword>
<dbReference type="Pfam" id="PF00194">
    <property type="entry name" value="Carb_anhydrase"/>
    <property type="match status" value="2"/>
</dbReference>
<reference evidence="7" key="3">
    <citation type="submission" date="2025-09" db="UniProtKB">
        <authorList>
            <consortium name="Ensembl"/>
        </authorList>
    </citation>
    <scope>IDENTIFICATION</scope>
</reference>
<feature type="chain" id="PRO_5025713580" description="Carbonic anhydrase" evidence="4">
    <location>
        <begin position="22"/>
        <end position="581"/>
    </location>
</feature>
<keyword evidence="4" id="KW-0456">Lyase</keyword>
<dbReference type="Proteomes" id="UP000472271">
    <property type="component" value="Chromosome 19"/>
</dbReference>
<dbReference type="GeneID" id="115410719"/>
<evidence type="ECO:0000256" key="4">
    <source>
        <dbReference type="RuleBase" id="RU367011"/>
    </source>
</evidence>
<reference evidence="7" key="1">
    <citation type="submission" date="2019-06" db="EMBL/GenBank/DDBJ databases">
        <authorList>
            <consortium name="Wellcome Sanger Institute Data Sharing"/>
        </authorList>
    </citation>
    <scope>NUCLEOTIDE SEQUENCE [LARGE SCALE GENOMIC DNA]</scope>
</reference>
<dbReference type="InParanoid" id="A0A673AMG9"/>
<dbReference type="PANTHER" id="PTHR18952">
    <property type="entry name" value="CARBONIC ANHYDRASE"/>
    <property type="match status" value="1"/>
</dbReference>
<dbReference type="Ensembl" id="ENSSORT00005030455.1">
    <property type="protein sequence ID" value="ENSSORP00005029622.1"/>
    <property type="gene ID" value="ENSSORG00005014141.1"/>
</dbReference>
<dbReference type="SMART" id="SM01057">
    <property type="entry name" value="Carb_anhydrase"/>
    <property type="match status" value="2"/>
</dbReference>
<accession>A0A673AMG9</accession>
<dbReference type="InterPro" id="IPR036398">
    <property type="entry name" value="CA_dom_sf"/>
</dbReference>
<dbReference type="InterPro" id="IPR001148">
    <property type="entry name" value="CA_dom"/>
</dbReference>
<comment type="function">
    <text evidence="4">Reversible hydration of carbon dioxide.</text>
</comment>
<feature type="domain" description="Alpha-carbonic anhydrase" evidence="6">
    <location>
        <begin position="24"/>
        <end position="277"/>
    </location>
</feature>
<name>A0A673AMG9_9TELE</name>
<evidence type="ECO:0000256" key="3">
    <source>
        <dbReference type="ARBA" id="ARBA00022833"/>
    </source>
</evidence>
<dbReference type="GO" id="GO:0004089">
    <property type="term" value="F:carbonate dehydratase activity"/>
    <property type="evidence" value="ECO:0007669"/>
    <property type="project" value="UniProtKB-UniRule"/>
</dbReference>
<dbReference type="Gene3D" id="3.10.200.10">
    <property type="entry name" value="Alpha carbonic anhydrase"/>
    <property type="match status" value="2"/>
</dbReference>
<comment type="catalytic activity">
    <reaction evidence="4">
        <text>hydrogencarbonate + H(+) = CO2 + H2O</text>
        <dbReference type="Rhea" id="RHEA:10748"/>
        <dbReference type="ChEBI" id="CHEBI:15377"/>
        <dbReference type="ChEBI" id="CHEBI:15378"/>
        <dbReference type="ChEBI" id="CHEBI:16526"/>
        <dbReference type="ChEBI" id="CHEBI:17544"/>
        <dbReference type="EC" id="4.2.1.1"/>
    </reaction>
</comment>
<keyword evidence="8" id="KW-1185">Reference proteome</keyword>
<dbReference type="AlphaFoldDB" id="A0A673AMG9"/>
<dbReference type="InterPro" id="IPR023561">
    <property type="entry name" value="Carbonic_anhydrase_a-class"/>
</dbReference>
<dbReference type="PROSITE" id="PS51144">
    <property type="entry name" value="ALPHA_CA_2"/>
    <property type="match status" value="2"/>
</dbReference>
<sequence>MRLFSLLPCLFLAAFLKCVSACGSEWCYTGCPTAPSEWHSISGSFCGNKRQSPINITCINVKKDDHLGNFTFVNFTSKHVITKLTNTGHTVKYHLMENEVEVSGGGLNGTYTSLQFHFHWGYSDHHQGSEHLINGHRYPMEVHIVSLKKGKNVTQAVADSEGIAALGFFIDVTDDEDMSGPWDNLTSYITCEKDSDVNITAPISIHDLIGNVDLTKYFRYMGSLTTPLCNEAVVWTVFEEPIKISKKLIERFPTKTGYTSVYRPPQPLNGRTVYASPAVHIDCDWCYDNHCEFSPTHWHMLPGSFCDGNRQSPVDIVTKNTVENKDLGDFVYTKFDDKHVIKYIINTGHAVKCVLKEDMVEVSEGGLGHNYSTLQFHFHWGTTSDNSTGSEHTVDSKRYQMEMHIVNKRKDLTLEEAVKTPNGLAVLAFFMEAAESHKSKGRSGDSEETSHTSDEDPWKKLTSYLPAIQNISSHVEVKKEISIDDLLGDVNRHEYYRYNGSLTTPSCNEAVVWTVFKEPVKVDPSLMKMFPAQAGYSDAFRPLQSHNSRKIYKTSAAPAPGPAILVLLLAFYCSFSANFHL</sequence>
<evidence type="ECO:0000313" key="8">
    <source>
        <dbReference type="Proteomes" id="UP000472271"/>
    </source>
</evidence>
<evidence type="ECO:0000256" key="2">
    <source>
        <dbReference type="ARBA" id="ARBA00022723"/>
    </source>
</evidence>
<comment type="similarity">
    <text evidence="1 4">Belongs to the alpha-carbonic anhydrase family.</text>
</comment>
<evidence type="ECO:0000313" key="7">
    <source>
        <dbReference type="Ensembl" id="ENSSORP00005029622.1"/>
    </source>
</evidence>
<dbReference type="EC" id="4.2.1.1" evidence="4"/>
<keyword evidence="2 4" id="KW-0479">Metal-binding</keyword>
<evidence type="ECO:0000259" key="6">
    <source>
        <dbReference type="PROSITE" id="PS51144"/>
    </source>
</evidence>
<evidence type="ECO:0000256" key="5">
    <source>
        <dbReference type="SAM" id="MobiDB-lite"/>
    </source>
</evidence>
<dbReference type="InterPro" id="IPR018338">
    <property type="entry name" value="Carbonic_anhydrase_a-class_CS"/>
</dbReference>
<reference evidence="7" key="2">
    <citation type="submission" date="2025-08" db="UniProtKB">
        <authorList>
            <consortium name="Ensembl"/>
        </authorList>
    </citation>
    <scope>IDENTIFICATION</scope>
</reference>
<comment type="cofactor">
    <cofactor evidence="4">
        <name>Zn(2+)</name>
        <dbReference type="ChEBI" id="CHEBI:29105"/>
    </cofactor>
</comment>
<organism evidence="7 8">
    <name type="scientific">Sphaeramia orbicularis</name>
    <name type="common">orbiculate cardinalfish</name>
    <dbReference type="NCBI Taxonomy" id="375764"/>
    <lineage>
        <taxon>Eukaryota</taxon>
        <taxon>Metazoa</taxon>
        <taxon>Chordata</taxon>
        <taxon>Craniata</taxon>
        <taxon>Vertebrata</taxon>
        <taxon>Euteleostomi</taxon>
        <taxon>Actinopterygii</taxon>
        <taxon>Neopterygii</taxon>
        <taxon>Teleostei</taxon>
        <taxon>Neoteleostei</taxon>
        <taxon>Acanthomorphata</taxon>
        <taxon>Gobiaria</taxon>
        <taxon>Kurtiformes</taxon>
        <taxon>Apogonoidei</taxon>
        <taxon>Apogonidae</taxon>
        <taxon>Apogoninae</taxon>
        <taxon>Sphaeramia</taxon>
    </lineage>
</organism>
<proteinExistence type="inferred from homology"/>
<dbReference type="RefSeq" id="XP_029978351.1">
    <property type="nucleotide sequence ID" value="XM_030122491.1"/>
</dbReference>
<protein>
    <recommendedName>
        <fullName evidence="4">Carbonic anhydrase</fullName>
        <ecNumber evidence="4">4.2.1.1</ecNumber>
    </recommendedName>
</protein>
<evidence type="ECO:0000256" key="1">
    <source>
        <dbReference type="ARBA" id="ARBA00010718"/>
    </source>
</evidence>
<dbReference type="OrthoDB" id="429145at2759"/>
<dbReference type="PROSITE" id="PS00162">
    <property type="entry name" value="ALPHA_CA_1"/>
    <property type="match status" value="2"/>
</dbReference>
<keyword evidence="3 4" id="KW-0862">Zinc</keyword>